<dbReference type="Proteomes" id="UP000324222">
    <property type="component" value="Unassembled WGS sequence"/>
</dbReference>
<comment type="caution">
    <text evidence="2">The sequence shown here is derived from an EMBL/GenBank/DDBJ whole genome shotgun (WGS) entry which is preliminary data.</text>
</comment>
<feature type="region of interest" description="Disordered" evidence="1">
    <location>
        <begin position="1"/>
        <end position="30"/>
    </location>
</feature>
<evidence type="ECO:0000313" key="2">
    <source>
        <dbReference type="EMBL" id="MPC79945.1"/>
    </source>
</evidence>
<evidence type="ECO:0000256" key="1">
    <source>
        <dbReference type="SAM" id="MobiDB-lite"/>
    </source>
</evidence>
<name>A0A5B7ICM9_PORTR</name>
<evidence type="ECO:0000313" key="3">
    <source>
        <dbReference type="Proteomes" id="UP000324222"/>
    </source>
</evidence>
<dbReference type="EMBL" id="VSRR010052536">
    <property type="protein sequence ID" value="MPC79945.1"/>
    <property type="molecule type" value="Genomic_DNA"/>
</dbReference>
<sequence length="63" mass="6878">MKGNIQGNTVASVDKGGTYPFLPEDNQDPAFYRSSHSVSLSCRASQPLLTDPSTLDTKRLNLH</sequence>
<reference evidence="2 3" key="1">
    <citation type="submission" date="2019-05" db="EMBL/GenBank/DDBJ databases">
        <title>Another draft genome of Portunus trituberculatus and its Hox gene families provides insights of decapod evolution.</title>
        <authorList>
            <person name="Jeong J.-H."/>
            <person name="Song I."/>
            <person name="Kim S."/>
            <person name="Choi T."/>
            <person name="Kim D."/>
            <person name="Ryu S."/>
            <person name="Kim W."/>
        </authorList>
    </citation>
    <scope>NUCLEOTIDE SEQUENCE [LARGE SCALE GENOMIC DNA]</scope>
    <source>
        <tissue evidence="2">Muscle</tissue>
    </source>
</reference>
<keyword evidence="3" id="KW-1185">Reference proteome</keyword>
<proteinExistence type="predicted"/>
<feature type="compositionally biased region" description="Polar residues" evidence="1">
    <location>
        <begin position="1"/>
        <end position="11"/>
    </location>
</feature>
<dbReference type="AlphaFoldDB" id="A0A5B7ICM9"/>
<protein>
    <submittedName>
        <fullName evidence="2">Uncharacterized protein</fullName>
    </submittedName>
</protein>
<accession>A0A5B7ICM9</accession>
<gene>
    <name evidence="2" type="ORF">E2C01_074505</name>
</gene>
<organism evidence="2 3">
    <name type="scientific">Portunus trituberculatus</name>
    <name type="common">Swimming crab</name>
    <name type="synonym">Neptunus trituberculatus</name>
    <dbReference type="NCBI Taxonomy" id="210409"/>
    <lineage>
        <taxon>Eukaryota</taxon>
        <taxon>Metazoa</taxon>
        <taxon>Ecdysozoa</taxon>
        <taxon>Arthropoda</taxon>
        <taxon>Crustacea</taxon>
        <taxon>Multicrustacea</taxon>
        <taxon>Malacostraca</taxon>
        <taxon>Eumalacostraca</taxon>
        <taxon>Eucarida</taxon>
        <taxon>Decapoda</taxon>
        <taxon>Pleocyemata</taxon>
        <taxon>Brachyura</taxon>
        <taxon>Eubrachyura</taxon>
        <taxon>Portunoidea</taxon>
        <taxon>Portunidae</taxon>
        <taxon>Portuninae</taxon>
        <taxon>Portunus</taxon>
    </lineage>
</organism>